<keyword evidence="3" id="KW-1185">Reference proteome</keyword>
<feature type="region of interest" description="Disordered" evidence="1">
    <location>
        <begin position="111"/>
        <end position="146"/>
    </location>
</feature>
<protein>
    <submittedName>
        <fullName evidence="2">Uncharacterized protein</fullName>
    </submittedName>
</protein>
<feature type="compositionally biased region" description="Basic residues" evidence="1">
    <location>
        <begin position="134"/>
        <end position="146"/>
    </location>
</feature>
<dbReference type="KEGG" id="clup:CLUP02_12661"/>
<proteinExistence type="predicted"/>
<reference evidence="2" key="1">
    <citation type="journal article" date="2021" name="Mol. Plant Microbe Interact.">
        <title>Complete Genome Sequence of the Plant-Pathogenic Fungus Colletotrichum lupini.</title>
        <authorList>
            <person name="Baroncelli R."/>
            <person name="Pensec F."/>
            <person name="Da Lio D."/>
            <person name="Boufleur T."/>
            <person name="Vicente I."/>
            <person name="Sarrocco S."/>
            <person name="Picot A."/>
            <person name="Baraldi E."/>
            <person name="Sukno S."/>
            <person name="Thon M."/>
            <person name="Le Floch G."/>
        </authorList>
    </citation>
    <scope>NUCLEOTIDE SEQUENCE</scope>
    <source>
        <strain evidence="2">IMI 504893</strain>
    </source>
</reference>
<sequence>MAVPSRRTKRNMWLNDPQLPRQVDFCRASEKEPLPPASIKAAVSSYMTSNKTWLGIFNMLVSSLKTIVTLSVAFYATAALAAPNVQMGADVQELSERNEPLEQTDFDAVAGLGDTIEARGKPPRRPNNNNNNRRPGRNGKPRRPPK</sequence>
<organism evidence="2 3">
    <name type="scientific">Colletotrichum lupini</name>
    <dbReference type="NCBI Taxonomy" id="145971"/>
    <lineage>
        <taxon>Eukaryota</taxon>
        <taxon>Fungi</taxon>
        <taxon>Dikarya</taxon>
        <taxon>Ascomycota</taxon>
        <taxon>Pezizomycotina</taxon>
        <taxon>Sordariomycetes</taxon>
        <taxon>Hypocreomycetidae</taxon>
        <taxon>Glomerellales</taxon>
        <taxon>Glomerellaceae</taxon>
        <taxon>Colletotrichum</taxon>
        <taxon>Colletotrichum acutatum species complex</taxon>
    </lineage>
</organism>
<dbReference type="GeneID" id="73346635"/>
<evidence type="ECO:0000313" key="3">
    <source>
        <dbReference type="Proteomes" id="UP000830671"/>
    </source>
</evidence>
<dbReference type="EMBL" id="CP019478">
    <property type="protein sequence ID" value="UQC87160.1"/>
    <property type="molecule type" value="Genomic_DNA"/>
</dbReference>
<dbReference type="Proteomes" id="UP000830671">
    <property type="component" value="Chromosome 6"/>
</dbReference>
<accession>A0A9Q8T1P1</accession>
<name>A0A9Q8T1P1_9PEZI</name>
<evidence type="ECO:0000313" key="2">
    <source>
        <dbReference type="EMBL" id="UQC87160.1"/>
    </source>
</evidence>
<dbReference type="AlphaFoldDB" id="A0A9Q8T1P1"/>
<dbReference type="RefSeq" id="XP_049148771.1">
    <property type="nucleotide sequence ID" value="XM_049291625.1"/>
</dbReference>
<gene>
    <name evidence="2" type="ORF">CLUP02_12661</name>
</gene>
<evidence type="ECO:0000256" key="1">
    <source>
        <dbReference type="SAM" id="MobiDB-lite"/>
    </source>
</evidence>